<dbReference type="AntiFam" id="ANF00234">
    <property type="entry name" value="Shadow ORF (opposite dnaE1)"/>
</dbReference>
<organism evidence="1 2">
    <name type="scientific">Mycobacterium tuberculosis</name>
    <dbReference type="NCBI Taxonomy" id="1773"/>
    <lineage>
        <taxon>Bacteria</taxon>
        <taxon>Bacillati</taxon>
        <taxon>Actinomycetota</taxon>
        <taxon>Actinomycetes</taxon>
        <taxon>Mycobacteriales</taxon>
        <taxon>Mycobacteriaceae</taxon>
        <taxon>Mycobacterium</taxon>
        <taxon>Mycobacterium tuberculosis complex</taxon>
    </lineage>
</organism>
<gene>
    <name evidence="1" type="ORF">ERS027659_01360</name>
</gene>
<dbReference type="AlphaFoldDB" id="A0A654ZDX0"/>
<accession>A0A654ZDX0</accession>
<sequence length="191" mass="20537">MFVLPLIIGHLDGEHGICGAGPIIIAAEEIELPQCLGLLGAQHRVHRIAVHQEKTLAGMPQRVERTRLDQRFGHLLVARRDVDLVQVVRKVGELALVVAGLEQRAHDISANVAHRAQPVADVLADRCEVQARFVDVGREHGDAELAAVGQINRGLVFIVADRRQQTGHVLGGIVGLEVGRPVGHHAVAGGM</sequence>
<reference evidence="1 2" key="1">
    <citation type="submission" date="2015-03" db="EMBL/GenBank/DDBJ databases">
        <authorList>
            <consortium name="Pathogen Informatics"/>
        </authorList>
    </citation>
    <scope>NUCLEOTIDE SEQUENCE [LARGE SCALE GENOMIC DNA]</scope>
    <source>
        <strain evidence="1 2">Bir 185</strain>
    </source>
</reference>
<protein>
    <submittedName>
        <fullName evidence="1">Uncharacterized protein</fullName>
    </submittedName>
</protein>
<evidence type="ECO:0000313" key="2">
    <source>
        <dbReference type="Proteomes" id="UP000050164"/>
    </source>
</evidence>
<dbReference type="Proteomes" id="UP000050164">
    <property type="component" value="Unassembled WGS sequence"/>
</dbReference>
<name>A0A654ZDX0_MYCTX</name>
<dbReference type="EMBL" id="CNFT01000242">
    <property type="protein sequence ID" value="CKR41741.1"/>
    <property type="molecule type" value="Genomic_DNA"/>
</dbReference>
<proteinExistence type="predicted"/>
<evidence type="ECO:0000313" key="1">
    <source>
        <dbReference type="EMBL" id="CKR41741.1"/>
    </source>
</evidence>